<dbReference type="InterPro" id="IPR036465">
    <property type="entry name" value="vWFA_dom_sf"/>
</dbReference>
<proteinExistence type="predicted"/>
<name>A0A917NB41_9GAMM</name>
<evidence type="ECO:0000313" key="2">
    <source>
        <dbReference type="EMBL" id="GGI84743.1"/>
    </source>
</evidence>
<sequence>MSDGVVTELTELIALRRYAYSANYTPERRAVRSGNHLSKLRGRGMDFAEVRNYQAGDEVRHMEWRVTARTGRPHVKLFQEERERPAIILADFSPSMYFGTRVAFKSAVAARLAAILAWTAVNQGDRLGGLLFSDKSHSEFIPRGREAGVLPFLASLSAYTKEAPHAIDRNALQHSLLNQALVRLRRVARPGSILVLISDFYLVDEETEQHLSRLRAHNDMLAYHVCDPLELSPPKPHQYAITNGREEILLDTTQQAVTTAYQTYCERRITELQALMKRNQIQYVQVTSEMDLPYLVRTTYPRRSTHG</sequence>
<dbReference type="Proteomes" id="UP000630149">
    <property type="component" value="Unassembled WGS sequence"/>
</dbReference>
<evidence type="ECO:0000313" key="3">
    <source>
        <dbReference type="Proteomes" id="UP000630149"/>
    </source>
</evidence>
<reference evidence="2" key="1">
    <citation type="journal article" date="2014" name="Int. J. Syst. Evol. Microbiol.">
        <title>Complete genome sequence of Corynebacterium casei LMG S-19264T (=DSM 44701T), isolated from a smear-ripened cheese.</title>
        <authorList>
            <consortium name="US DOE Joint Genome Institute (JGI-PGF)"/>
            <person name="Walter F."/>
            <person name="Albersmeier A."/>
            <person name="Kalinowski J."/>
            <person name="Ruckert C."/>
        </authorList>
    </citation>
    <scope>NUCLEOTIDE SEQUENCE</scope>
    <source>
        <strain evidence="2">JCM 13919</strain>
    </source>
</reference>
<evidence type="ECO:0000259" key="1">
    <source>
        <dbReference type="Pfam" id="PF01882"/>
    </source>
</evidence>
<gene>
    <name evidence="2" type="ORF">GCM10007966_11660</name>
</gene>
<dbReference type="Pfam" id="PF01882">
    <property type="entry name" value="DUF58"/>
    <property type="match status" value="1"/>
</dbReference>
<organism evidence="2 3">
    <name type="scientific">Legionella impletisoli</name>
    <dbReference type="NCBI Taxonomy" id="343510"/>
    <lineage>
        <taxon>Bacteria</taxon>
        <taxon>Pseudomonadati</taxon>
        <taxon>Pseudomonadota</taxon>
        <taxon>Gammaproteobacteria</taxon>
        <taxon>Legionellales</taxon>
        <taxon>Legionellaceae</taxon>
        <taxon>Legionella</taxon>
    </lineage>
</organism>
<dbReference type="AlphaFoldDB" id="A0A917NB41"/>
<protein>
    <recommendedName>
        <fullName evidence="1">DUF58 domain-containing protein</fullName>
    </recommendedName>
</protein>
<reference evidence="2" key="2">
    <citation type="submission" date="2020-09" db="EMBL/GenBank/DDBJ databases">
        <authorList>
            <person name="Sun Q."/>
            <person name="Ohkuma M."/>
        </authorList>
    </citation>
    <scope>NUCLEOTIDE SEQUENCE</scope>
    <source>
        <strain evidence="2">JCM 13919</strain>
    </source>
</reference>
<keyword evidence="3" id="KW-1185">Reference proteome</keyword>
<comment type="caution">
    <text evidence="2">The sequence shown here is derived from an EMBL/GenBank/DDBJ whole genome shotgun (WGS) entry which is preliminary data.</text>
</comment>
<dbReference type="SUPFAM" id="SSF53300">
    <property type="entry name" value="vWA-like"/>
    <property type="match status" value="1"/>
</dbReference>
<dbReference type="InterPro" id="IPR002881">
    <property type="entry name" value="DUF58"/>
</dbReference>
<dbReference type="EMBL" id="BMOB01000004">
    <property type="protein sequence ID" value="GGI84743.1"/>
    <property type="molecule type" value="Genomic_DNA"/>
</dbReference>
<dbReference type="RefSeq" id="WP_131776582.1">
    <property type="nucleotide sequence ID" value="NZ_BMOB01000004.1"/>
</dbReference>
<accession>A0A917NB41</accession>
<dbReference type="OrthoDB" id="9776116at2"/>
<feature type="domain" description="DUF58" evidence="1">
    <location>
        <begin position="49"/>
        <end position="266"/>
    </location>
</feature>
<dbReference type="PANTHER" id="PTHR33608:SF12">
    <property type="entry name" value="DUF58 DOMAIN-CONTAINING PROTEIN"/>
    <property type="match status" value="1"/>
</dbReference>
<dbReference type="PANTHER" id="PTHR33608">
    <property type="entry name" value="BLL2464 PROTEIN"/>
    <property type="match status" value="1"/>
</dbReference>